<comment type="caution">
    <text evidence="1">The sequence shown here is derived from an EMBL/GenBank/DDBJ whole genome shotgun (WGS) entry which is preliminary data.</text>
</comment>
<dbReference type="EMBL" id="MU006705">
    <property type="protein sequence ID" value="KAF2630957.1"/>
    <property type="molecule type" value="Genomic_DNA"/>
</dbReference>
<keyword evidence="2" id="KW-1185">Reference proteome</keyword>
<name>A0ACB6SBS1_9PLEO</name>
<evidence type="ECO:0000313" key="2">
    <source>
        <dbReference type="Proteomes" id="UP000799754"/>
    </source>
</evidence>
<gene>
    <name evidence="1" type="ORF">BU25DRAFT_221445</name>
</gene>
<proteinExistence type="predicted"/>
<protein>
    <submittedName>
        <fullName evidence="1">Uncharacterized protein</fullName>
    </submittedName>
</protein>
<evidence type="ECO:0000313" key="1">
    <source>
        <dbReference type="EMBL" id="KAF2630957.1"/>
    </source>
</evidence>
<accession>A0ACB6SBS1</accession>
<organism evidence="1 2">
    <name type="scientific">Macroventuria anomochaeta</name>
    <dbReference type="NCBI Taxonomy" id="301207"/>
    <lineage>
        <taxon>Eukaryota</taxon>
        <taxon>Fungi</taxon>
        <taxon>Dikarya</taxon>
        <taxon>Ascomycota</taxon>
        <taxon>Pezizomycotina</taxon>
        <taxon>Dothideomycetes</taxon>
        <taxon>Pleosporomycetidae</taxon>
        <taxon>Pleosporales</taxon>
        <taxon>Pleosporineae</taxon>
        <taxon>Didymellaceae</taxon>
        <taxon>Macroventuria</taxon>
    </lineage>
</organism>
<sequence length="137" mass="15514">MFSRPSSLKVSCFLSLCCSSFPSALAAVVVFSSSFLLHRYLLLISPRQLCAGQSSISRPSLALVYFVRVFYVLIVRAHVMASKRLGEFFMRSAIKRYLPRTSRMMPIDAMLTRTSPGETLLQRFYVMSKRVECLGKV</sequence>
<reference evidence="1" key="1">
    <citation type="journal article" date="2020" name="Stud. Mycol.">
        <title>101 Dothideomycetes genomes: a test case for predicting lifestyles and emergence of pathogens.</title>
        <authorList>
            <person name="Haridas S."/>
            <person name="Albert R."/>
            <person name="Binder M."/>
            <person name="Bloem J."/>
            <person name="Labutti K."/>
            <person name="Salamov A."/>
            <person name="Andreopoulos B."/>
            <person name="Baker S."/>
            <person name="Barry K."/>
            <person name="Bills G."/>
            <person name="Bluhm B."/>
            <person name="Cannon C."/>
            <person name="Castanera R."/>
            <person name="Culley D."/>
            <person name="Daum C."/>
            <person name="Ezra D."/>
            <person name="Gonzalez J."/>
            <person name="Henrissat B."/>
            <person name="Kuo A."/>
            <person name="Liang C."/>
            <person name="Lipzen A."/>
            <person name="Lutzoni F."/>
            <person name="Magnuson J."/>
            <person name="Mondo S."/>
            <person name="Nolan M."/>
            <person name="Ohm R."/>
            <person name="Pangilinan J."/>
            <person name="Park H.-J."/>
            <person name="Ramirez L."/>
            <person name="Alfaro M."/>
            <person name="Sun H."/>
            <person name="Tritt A."/>
            <person name="Yoshinaga Y."/>
            <person name="Zwiers L.-H."/>
            <person name="Turgeon B."/>
            <person name="Goodwin S."/>
            <person name="Spatafora J."/>
            <person name="Crous P."/>
            <person name="Grigoriev I."/>
        </authorList>
    </citation>
    <scope>NUCLEOTIDE SEQUENCE</scope>
    <source>
        <strain evidence="1">CBS 525.71</strain>
    </source>
</reference>
<dbReference type="Proteomes" id="UP000799754">
    <property type="component" value="Unassembled WGS sequence"/>
</dbReference>